<dbReference type="EMBL" id="CAUYUE010000008">
    <property type="protein sequence ID" value="CAK0783363.1"/>
    <property type="molecule type" value="Genomic_DNA"/>
</dbReference>
<dbReference type="Pfam" id="PF11927">
    <property type="entry name" value="HODM_asu-like"/>
    <property type="match status" value="1"/>
</dbReference>
<reference evidence="1 2" key="1">
    <citation type="submission" date="2023-10" db="EMBL/GenBank/DDBJ databases">
        <authorList>
            <person name="Maclean D."/>
            <person name="Macfadyen A."/>
        </authorList>
    </citation>
    <scope>NUCLEOTIDE SEQUENCE [LARGE SCALE GENOMIC DNA]</scope>
</reference>
<evidence type="ECO:0008006" key="3">
    <source>
        <dbReference type="Google" id="ProtNLM"/>
    </source>
</evidence>
<evidence type="ECO:0000313" key="1">
    <source>
        <dbReference type="EMBL" id="CAK0783363.1"/>
    </source>
</evidence>
<gene>
    <name evidence="1" type="ORF">CVIRNUC_006562</name>
</gene>
<protein>
    <recommendedName>
        <fullName evidence="3">DUF3445 domain-containing protein</fullName>
    </recommendedName>
</protein>
<proteinExistence type="predicted"/>
<sequence length="393" mass="44572">MQLVSGAISWRCPPNSRLQPAVGRTTLQTRAYSSSEAAPSTSNASTSKCPVARIQNGMQNLLQAFSFGSFDYHPYSSGVYQGKYKMTMGLEPMNPLDWIEIDECYEEELAMRKELVKNNRSTVIHSLPGADDANMEMLELLADFLPKRYPDRFSMEGTVLTNHALGDQWDLADKSLDPLEVSAQLVQEDLCLMKVTEDGSLRFVSGAVLFPQRWSLAEKVGMDMRRIHDPVPLFNQEILKPVNAFMNRITPNKPFWRANWTISDNPELFQPVGEEFIMQANSGQFINDQLWGQTEPVTAQNAGERLQTRCERETLSRFPRTGAILFTIRTHMRKLKTFEGRPDKALELARALRNLPQELKNYKTIAAFQTQALEYLDSISSQTEAKLPEPAMH</sequence>
<dbReference type="Proteomes" id="UP001314263">
    <property type="component" value="Unassembled WGS sequence"/>
</dbReference>
<accession>A0AAV1I7N8</accession>
<name>A0AAV1I7N8_9CHLO</name>
<comment type="caution">
    <text evidence="1">The sequence shown here is derived from an EMBL/GenBank/DDBJ whole genome shotgun (WGS) entry which is preliminary data.</text>
</comment>
<keyword evidence="2" id="KW-1185">Reference proteome</keyword>
<dbReference type="InterPro" id="IPR021848">
    <property type="entry name" value="HODM_asu-like"/>
</dbReference>
<organism evidence="1 2">
    <name type="scientific">Coccomyxa viridis</name>
    <dbReference type="NCBI Taxonomy" id="1274662"/>
    <lineage>
        <taxon>Eukaryota</taxon>
        <taxon>Viridiplantae</taxon>
        <taxon>Chlorophyta</taxon>
        <taxon>core chlorophytes</taxon>
        <taxon>Trebouxiophyceae</taxon>
        <taxon>Trebouxiophyceae incertae sedis</taxon>
        <taxon>Coccomyxaceae</taxon>
        <taxon>Coccomyxa</taxon>
    </lineage>
</organism>
<dbReference type="AlphaFoldDB" id="A0AAV1I7N8"/>
<evidence type="ECO:0000313" key="2">
    <source>
        <dbReference type="Proteomes" id="UP001314263"/>
    </source>
</evidence>